<proteinExistence type="predicted"/>
<dbReference type="EC" id="2.4.1.297" evidence="1"/>
<evidence type="ECO:0000313" key="1">
    <source>
        <dbReference type="EMBL" id="RHN61818.1"/>
    </source>
</evidence>
<dbReference type="Gene3D" id="3.40.50.2000">
    <property type="entry name" value="Glycogen Phosphorylase B"/>
    <property type="match status" value="1"/>
</dbReference>
<gene>
    <name evidence="1" type="ORF">MtrunA17_Chr4g0040741</name>
</gene>
<dbReference type="EMBL" id="PSQE01000004">
    <property type="protein sequence ID" value="RHN61818.1"/>
    <property type="molecule type" value="Genomic_DNA"/>
</dbReference>
<reference evidence="1" key="1">
    <citation type="journal article" date="2018" name="Nat. Plants">
        <title>Whole-genome landscape of Medicago truncatula symbiotic genes.</title>
        <authorList>
            <person name="Pecrix Y."/>
            <person name="Gamas P."/>
            <person name="Carrere S."/>
        </authorList>
    </citation>
    <scope>NUCLEOTIDE SEQUENCE</scope>
    <source>
        <tissue evidence="1">Leaves</tissue>
    </source>
</reference>
<sequence>MYPLFAMGHLTAFLHLANKLAKKGHKITFFTPKSAQSKLEPFNLHSQSQFLMLKAFLPMQKQQLMFLTLYIHTS</sequence>
<dbReference type="Gramene" id="rna24317">
    <property type="protein sequence ID" value="RHN61818.1"/>
    <property type="gene ID" value="gene24317"/>
</dbReference>
<comment type="caution">
    <text evidence="1">The sequence shown here is derived from an EMBL/GenBank/DDBJ whole genome shotgun (WGS) entry which is preliminary data.</text>
</comment>
<accession>A0A396IAL7</accession>
<name>A0A396IAL7_MEDTR</name>
<dbReference type="GO" id="GO:0102455">
    <property type="term" value="F:anthocyanidin 3-O-glucoside 2''-O-glucosyltransferase activity"/>
    <property type="evidence" value="ECO:0007669"/>
    <property type="project" value="UniProtKB-EC"/>
</dbReference>
<dbReference type="AlphaFoldDB" id="A0A396IAL7"/>
<organism evidence="1">
    <name type="scientific">Medicago truncatula</name>
    <name type="common">Barrel medic</name>
    <name type="synonym">Medicago tribuloides</name>
    <dbReference type="NCBI Taxonomy" id="3880"/>
    <lineage>
        <taxon>Eukaryota</taxon>
        <taxon>Viridiplantae</taxon>
        <taxon>Streptophyta</taxon>
        <taxon>Embryophyta</taxon>
        <taxon>Tracheophyta</taxon>
        <taxon>Spermatophyta</taxon>
        <taxon>Magnoliopsida</taxon>
        <taxon>eudicotyledons</taxon>
        <taxon>Gunneridae</taxon>
        <taxon>Pentapetalae</taxon>
        <taxon>rosids</taxon>
        <taxon>fabids</taxon>
        <taxon>Fabales</taxon>
        <taxon>Fabaceae</taxon>
        <taxon>Papilionoideae</taxon>
        <taxon>50 kb inversion clade</taxon>
        <taxon>NPAAA clade</taxon>
        <taxon>Hologalegina</taxon>
        <taxon>IRL clade</taxon>
        <taxon>Trifolieae</taxon>
        <taxon>Medicago</taxon>
    </lineage>
</organism>
<keyword evidence="1" id="KW-0328">Glycosyltransferase</keyword>
<protein>
    <submittedName>
        <fullName evidence="1">Putative anthocyanidin 3-O-glucoside 2''-O-glucosyltransferase</fullName>
        <ecNumber evidence="1">2.4.1.297</ecNumber>
    </submittedName>
</protein>
<dbReference type="SUPFAM" id="SSF53756">
    <property type="entry name" value="UDP-Glycosyltransferase/glycogen phosphorylase"/>
    <property type="match status" value="1"/>
</dbReference>
<keyword evidence="1" id="KW-0808">Transferase</keyword>
<dbReference type="Proteomes" id="UP000265566">
    <property type="component" value="Chromosome 4"/>
</dbReference>